<comment type="caution">
    <text evidence="1">The sequence shown here is derived from an EMBL/GenBank/DDBJ whole genome shotgun (WGS) entry which is preliminary data.</text>
</comment>
<dbReference type="RefSeq" id="WP_153118518.1">
    <property type="nucleotide sequence ID" value="NZ_VZCC01000024.1"/>
</dbReference>
<gene>
    <name evidence="1" type="ORF">F7D74_04915</name>
</gene>
<evidence type="ECO:0000313" key="2">
    <source>
        <dbReference type="Proteomes" id="UP000421408"/>
    </source>
</evidence>
<dbReference type="EMBL" id="VZCC01000024">
    <property type="protein sequence ID" value="MQN83339.1"/>
    <property type="molecule type" value="Genomic_DNA"/>
</dbReference>
<accession>A0AA90ZVK1</accession>
<protein>
    <submittedName>
        <fullName evidence="1">Uncharacterized protein</fullName>
    </submittedName>
</protein>
<proteinExistence type="predicted"/>
<dbReference type="AlphaFoldDB" id="A0AA90ZVK1"/>
<dbReference type="Proteomes" id="UP000421408">
    <property type="component" value="Unassembled WGS sequence"/>
</dbReference>
<reference evidence="2" key="1">
    <citation type="submission" date="2019-09" db="EMBL/GenBank/DDBJ databases">
        <title>Distinct polysaccharide growth profiles of human intestinal Prevotella copri isolates.</title>
        <authorList>
            <person name="Fehlner-Peach H."/>
            <person name="Magnabosco C."/>
            <person name="Raghavan V."/>
            <person name="Scher J.U."/>
            <person name="Tett A."/>
            <person name="Cox L.M."/>
            <person name="Gottsegen C."/>
            <person name="Watters A."/>
            <person name="Wiltshire- Gordon J.D."/>
            <person name="Segata N."/>
            <person name="Bonneau R."/>
            <person name="Littman D.R."/>
        </authorList>
    </citation>
    <scope>NUCLEOTIDE SEQUENCE [LARGE SCALE GENOMIC DNA]</scope>
    <source>
        <strain evidence="2">iAA108</strain>
    </source>
</reference>
<organism evidence="1 2">
    <name type="scientific">Segatella copri</name>
    <dbReference type="NCBI Taxonomy" id="165179"/>
    <lineage>
        <taxon>Bacteria</taxon>
        <taxon>Pseudomonadati</taxon>
        <taxon>Bacteroidota</taxon>
        <taxon>Bacteroidia</taxon>
        <taxon>Bacteroidales</taxon>
        <taxon>Prevotellaceae</taxon>
        <taxon>Segatella</taxon>
    </lineage>
</organism>
<sequence>MKILSNPILDKKIKSYNFLVEMPMNEYYSLVQECIRNNEFQRNRVKSSKSIYSLLKQDLISGCIIPPIVLSLSCPFQNNEELNNNELLKKLVSNNKNKLMILDGLQRTFTIQDIVEQAKSDSQVKESLNNPIRVEIYLGLNREGVLYRMLTLNTGQTPMKLRHQVEIIYSSLMNENTDGYKLIKDTDNFKGKSIGEYNFSDAIDCFTSYMEGDYLQINRDKLLDTIKSFENISKLSVSQDLFDSLLRVYTAFTSFVDKCIEREGTDSIESLNEIESPFGKDAHSIFDKSQPMTGFGASISKLMGYNTYSSLKEIENQIQNISSKEMVDAVSEILLFLDEIKKTSKKIGNSQRCFFYYFFKALFDKERQEFLQPILALNKAKQDYNRDYL</sequence>
<name>A0AA90ZVK1_9BACT</name>
<evidence type="ECO:0000313" key="1">
    <source>
        <dbReference type="EMBL" id="MQN83339.1"/>
    </source>
</evidence>